<feature type="domain" description="F5/8 type C" evidence="2">
    <location>
        <begin position="119"/>
        <end position="269"/>
    </location>
</feature>
<dbReference type="InterPro" id="IPR000421">
    <property type="entry name" value="FA58C"/>
</dbReference>
<proteinExistence type="predicted"/>
<gene>
    <name evidence="3" type="ORF">ACFOUW_16260</name>
</gene>
<dbReference type="RefSeq" id="WP_205118691.1">
    <property type="nucleotide sequence ID" value="NZ_JAFBCM010000001.1"/>
</dbReference>
<evidence type="ECO:0000313" key="3">
    <source>
        <dbReference type="EMBL" id="MFC3762396.1"/>
    </source>
</evidence>
<dbReference type="EMBL" id="JBHRZH010000015">
    <property type="protein sequence ID" value="MFC3762396.1"/>
    <property type="molecule type" value="Genomic_DNA"/>
</dbReference>
<feature type="signal peptide" evidence="1">
    <location>
        <begin position="1"/>
        <end position="23"/>
    </location>
</feature>
<evidence type="ECO:0000256" key="1">
    <source>
        <dbReference type="SAM" id="SignalP"/>
    </source>
</evidence>
<dbReference type="Proteomes" id="UP001595699">
    <property type="component" value="Unassembled WGS sequence"/>
</dbReference>
<reference evidence="4" key="1">
    <citation type="journal article" date="2019" name="Int. J. Syst. Evol. Microbiol.">
        <title>The Global Catalogue of Microorganisms (GCM) 10K type strain sequencing project: providing services to taxonomists for standard genome sequencing and annotation.</title>
        <authorList>
            <consortium name="The Broad Institute Genomics Platform"/>
            <consortium name="The Broad Institute Genome Sequencing Center for Infectious Disease"/>
            <person name="Wu L."/>
            <person name="Ma J."/>
        </authorList>
    </citation>
    <scope>NUCLEOTIDE SEQUENCE [LARGE SCALE GENOMIC DNA]</scope>
    <source>
        <strain evidence="4">CGMCC 4.7241</strain>
    </source>
</reference>
<dbReference type="Pfam" id="PF00754">
    <property type="entry name" value="F5_F8_type_C"/>
    <property type="match status" value="1"/>
</dbReference>
<protein>
    <submittedName>
        <fullName evidence="3">Discoidin domain-containing protein</fullName>
    </submittedName>
</protein>
<evidence type="ECO:0000313" key="4">
    <source>
        <dbReference type="Proteomes" id="UP001595699"/>
    </source>
</evidence>
<comment type="caution">
    <text evidence="3">The sequence shown here is derived from an EMBL/GenBank/DDBJ whole genome shotgun (WGS) entry which is preliminary data.</text>
</comment>
<keyword evidence="4" id="KW-1185">Reference proteome</keyword>
<accession>A0ABV7YCM4</accession>
<dbReference type="PROSITE" id="PS50022">
    <property type="entry name" value="FA58C_3"/>
    <property type="match status" value="1"/>
</dbReference>
<keyword evidence="1" id="KW-0732">Signal</keyword>
<organism evidence="3 4">
    <name type="scientific">Tenggerimyces flavus</name>
    <dbReference type="NCBI Taxonomy" id="1708749"/>
    <lineage>
        <taxon>Bacteria</taxon>
        <taxon>Bacillati</taxon>
        <taxon>Actinomycetota</taxon>
        <taxon>Actinomycetes</taxon>
        <taxon>Propionibacteriales</taxon>
        <taxon>Nocardioidaceae</taxon>
        <taxon>Tenggerimyces</taxon>
    </lineage>
</organism>
<name>A0ABV7YCM4_9ACTN</name>
<sequence>MKRLFLVLLVLAAALVPAGVVAAAPTSDLVLSANPTRLALRQCTSAFVKLGVTNQSTTARYVDIGITPAAGLRTSPRVSSYVPASSTVYLDVEVYVGETTADGTHRVRFEALGTTSRLIVPVDVSAPATARCIPRSAQTVTTTSEQLENAAVLALDGRSASIWHTHFSPAPRSHLPQSITVGLGGAYDVSELSYLPRQDGGLNGTITTWTVFASTDGTTFAQVATGTWAGDATRKAATFSAPGARYVRLLATVGVADYASASEIVFYGRPAAG</sequence>
<evidence type="ECO:0000259" key="2">
    <source>
        <dbReference type="PROSITE" id="PS50022"/>
    </source>
</evidence>
<feature type="chain" id="PRO_5047224552" evidence="1">
    <location>
        <begin position="24"/>
        <end position="273"/>
    </location>
</feature>
<dbReference type="Gene3D" id="2.60.120.260">
    <property type="entry name" value="Galactose-binding domain-like"/>
    <property type="match status" value="1"/>
</dbReference>
<dbReference type="InterPro" id="IPR008979">
    <property type="entry name" value="Galactose-bd-like_sf"/>
</dbReference>
<dbReference type="SUPFAM" id="SSF49785">
    <property type="entry name" value="Galactose-binding domain-like"/>
    <property type="match status" value="1"/>
</dbReference>